<evidence type="ECO:0000256" key="1">
    <source>
        <dbReference type="ARBA" id="ARBA00022450"/>
    </source>
</evidence>
<comment type="caution">
    <text evidence="5">The sequence shown here is derived from an EMBL/GenBank/DDBJ whole genome shotgun (WGS) entry which is preliminary data.</text>
</comment>
<evidence type="ECO:0000313" key="5">
    <source>
        <dbReference type="EMBL" id="ESK84781.1"/>
    </source>
</evidence>
<dbReference type="EMBL" id="AWSO01001227">
    <property type="protein sequence ID" value="ESK84781.1"/>
    <property type="molecule type" value="Genomic_DNA"/>
</dbReference>
<dbReference type="PANTHER" id="PTHR43439">
    <property type="entry name" value="PHENYLACETATE-COENZYME A LIGASE"/>
    <property type="match status" value="1"/>
</dbReference>
<dbReference type="SUPFAM" id="SSF51735">
    <property type="entry name" value="NAD(P)-binding Rossmann-fold domains"/>
    <property type="match status" value="1"/>
</dbReference>
<dbReference type="HOGENOM" id="CLU_002220_1_0_1"/>
<dbReference type="Pfam" id="PF07993">
    <property type="entry name" value="NAD_binding_4"/>
    <property type="match status" value="1"/>
</dbReference>
<dbReference type="Pfam" id="PF23562">
    <property type="entry name" value="AMP-binding_C_3"/>
    <property type="match status" value="1"/>
</dbReference>
<evidence type="ECO:0000259" key="4">
    <source>
        <dbReference type="Pfam" id="PF07993"/>
    </source>
</evidence>
<dbReference type="InterPro" id="IPR051414">
    <property type="entry name" value="Adenylate-forming_Reductase"/>
</dbReference>
<evidence type="ECO:0000313" key="6">
    <source>
        <dbReference type="Proteomes" id="UP000017559"/>
    </source>
</evidence>
<accession>V2WW66</accession>
<feature type="domain" description="AMP-dependent synthetase/ligase" evidence="3">
    <location>
        <begin position="42"/>
        <end position="375"/>
    </location>
</feature>
<evidence type="ECO:0000256" key="2">
    <source>
        <dbReference type="ARBA" id="ARBA00022553"/>
    </source>
</evidence>
<evidence type="ECO:0000259" key="3">
    <source>
        <dbReference type="Pfam" id="PF00501"/>
    </source>
</evidence>
<sequence>MAPEKFLRDLPFSSSEYAASASSNFKMPPLDGSLKLPEIYDWHLENNPGQTLFMYESAPVGYTHLTYREIVPASHRAAERIASAMSINLNDISDDTPPVAVVATTDTVTHFCVLLGMLKAGISYITISPRNSAAAVVHLAEKVGAEHVFYSSEPAVGKLIQESSELMVHTYSRSLRGSRMPEFGDIFRDGPYPILTKRNYDLDFPAIYSHSSGSTSLPKPIPWTHAFLLQLAMAPVFGAVNFCNEVVAYHSASMSHGTGKHLLPYIASSGMIIAVFTPSTPARFPSPEATYQAFVKLNADYVLSFPNLLESWAADPEKVEGLKKVKRAIFTGSLLNKEIGDYLASQGVQLAPFYGLAEAGVVGSFIPAPQGMDWEYFPLTAHSGGVFVDRGDDLHELMIVEQPFKRLSLSNSTFGDARAYATRDSFVEHPSKSGYWKVCGRFDDRIVHPSGEKTNPVLMEQIIGTDPQVKSAIVFGNGRNQTGVLIQLEDLSVFDPDDRAMLMNFRQYIQPKVNDANRIAASYSRIFPEMILTTSPSKPFMYTEKGSLRRGAILKAYTPEIDELYKLAEQTVSSNVLFPTDWHFENILNFVQAVLQTIPLHVPKDEDVFRYGCNSIQVTRIEVIIRGSLKEAIGSRLPTKSLRNFVYEHQSPQAIAQFLHSFLQLGSREPPTSTTSRVKEMEKIMAPLITSFPSMRPVPDPVTETSETVILITGTTGALGSNFLATVLNDNSVSRVYALNRKVGCVPTQRRQQDTFTQQGLDLNLLSSPKLDLLDVDLTQSYFGLQSPKFEEMRHSVTHIYHLAWDVNWVVPLLSFQGLLVGLRNLIDFALSSSQLQPPAFFFASSIGVFRNISVNKMMPESSLPDLRDAEGQGYEESKAIAERILEAARTQTSLRPTIIRFGQLSGGVSGAWTTKEWFPTILKSSTTIRMLPELQGHASFLPVDCAARVLNDVRDVRVPFLHLAHPQPTPVSEISAFFSKALELPLVPYAEWIQAVEGFEGKCTSSPEHLSQIPALKILHFFREDSRFNAQAHTNVLGFASLDTAVAESVSPTLRNVPRMGTVDADKWLKFWRSVHFI</sequence>
<dbReference type="InterPro" id="IPR036291">
    <property type="entry name" value="NAD(P)-bd_dom_sf"/>
</dbReference>
<keyword evidence="2" id="KW-0597">Phosphoprotein</keyword>
<keyword evidence="1" id="KW-0596">Phosphopantetheine</keyword>
<dbReference type="Gene3D" id="3.40.50.12780">
    <property type="entry name" value="N-terminal domain of ligase-like"/>
    <property type="match status" value="1"/>
</dbReference>
<dbReference type="InterPro" id="IPR020845">
    <property type="entry name" value="AMP-binding_CS"/>
</dbReference>
<dbReference type="AlphaFoldDB" id="V2WW66"/>
<gene>
    <name evidence="5" type="ORF">Moror_552</name>
</gene>
<dbReference type="OrthoDB" id="429813at2759"/>
<proteinExistence type="predicted"/>
<dbReference type="STRING" id="1381753.V2WW66"/>
<feature type="domain" description="Thioester reductase (TE)" evidence="4">
    <location>
        <begin position="712"/>
        <end position="950"/>
    </location>
</feature>
<reference evidence="5 6" key="1">
    <citation type="journal article" date="2014" name="BMC Genomics">
        <title>Genome and secretome analysis of the hemibiotrophic fungal pathogen, Moniliophthora roreri, which causes frosty pod rot disease of cacao: mechanisms of the biotrophic and necrotrophic phases.</title>
        <authorList>
            <person name="Meinhardt L.W."/>
            <person name="Costa G.G.L."/>
            <person name="Thomazella D.P.T."/>
            <person name="Teixeira P.J.P.L."/>
            <person name="Carazzolle M.F."/>
            <person name="Schuster S.C."/>
            <person name="Carlson J.E."/>
            <person name="Guiltinan M.J."/>
            <person name="Mieczkowski P."/>
            <person name="Farmer A."/>
            <person name="Ramaraj T."/>
            <person name="Crozier J."/>
            <person name="Davis R.E."/>
            <person name="Shao J."/>
            <person name="Melnick R.L."/>
            <person name="Pereira G.A.G."/>
            <person name="Bailey B.A."/>
        </authorList>
    </citation>
    <scope>NUCLEOTIDE SEQUENCE [LARGE SCALE GENOMIC DNA]</scope>
    <source>
        <strain evidence="5 6">MCA 2997</strain>
    </source>
</reference>
<dbReference type="Proteomes" id="UP000017559">
    <property type="component" value="Unassembled WGS sequence"/>
</dbReference>
<dbReference type="Gene3D" id="3.40.50.720">
    <property type="entry name" value="NAD(P)-binding Rossmann-like Domain"/>
    <property type="match status" value="1"/>
</dbReference>
<dbReference type="InterPro" id="IPR042099">
    <property type="entry name" value="ANL_N_sf"/>
</dbReference>
<name>V2WW66_MONRO</name>
<dbReference type="PANTHER" id="PTHR43439:SF2">
    <property type="entry name" value="ENZYME, PUTATIVE (JCVI)-RELATED"/>
    <property type="match status" value="1"/>
</dbReference>
<keyword evidence="6" id="KW-1185">Reference proteome</keyword>
<dbReference type="InterPro" id="IPR000873">
    <property type="entry name" value="AMP-dep_synth/lig_dom"/>
</dbReference>
<dbReference type="SUPFAM" id="SSF56801">
    <property type="entry name" value="Acetyl-CoA synthetase-like"/>
    <property type="match status" value="1"/>
</dbReference>
<dbReference type="InterPro" id="IPR013120">
    <property type="entry name" value="FAR_NAD-bd"/>
</dbReference>
<dbReference type="Pfam" id="PF00501">
    <property type="entry name" value="AMP-binding"/>
    <property type="match status" value="1"/>
</dbReference>
<dbReference type="PROSITE" id="PS00455">
    <property type="entry name" value="AMP_BINDING"/>
    <property type="match status" value="1"/>
</dbReference>
<dbReference type="KEGG" id="mrr:Moror_552"/>
<organism evidence="5 6">
    <name type="scientific">Moniliophthora roreri (strain MCA 2997)</name>
    <name type="common">Cocoa frosty pod rot fungus</name>
    <name type="synonym">Crinipellis roreri</name>
    <dbReference type="NCBI Taxonomy" id="1381753"/>
    <lineage>
        <taxon>Eukaryota</taxon>
        <taxon>Fungi</taxon>
        <taxon>Dikarya</taxon>
        <taxon>Basidiomycota</taxon>
        <taxon>Agaricomycotina</taxon>
        <taxon>Agaricomycetes</taxon>
        <taxon>Agaricomycetidae</taxon>
        <taxon>Agaricales</taxon>
        <taxon>Marasmiineae</taxon>
        <taxon>Marasmiaceae</taxon>
        <taxon>Moniliophthora</taxon>
    </lineage>
</organism>
<protein>
    <submittedName>
        <fullName evidence="5">Acetyl-CoA synthetase-like protein</fullName>
    </submittedName>
</protein>